<comment type="caution">
    <text evidence="1">The sequence shown here is derived from an EMBL/GenBank/DDBJ whole genome shotgun (WGS) entry which is preliminary data.</text>
</comment>
<reference evidence="1 2" key="1">
    <citation type="submission" date="2016-07" db="EMBL/GenBank/DDBJ databases">
        <title>Pervasive Adenine N6-methylation of Active Genes in Fungi.</title>
        <authorList>
            <consortium name="DOE Joint Genome Institute"/>
            <person name="Mondo S.J."/>
            <person name="Dannebaum R.O."/>
            <person name="Kuo R.C."/>
            <person name="Labutti K."/>
            <person name="Haridas S."/>
            <person name="Kuo A."/>
            <person name="Salamov A."/>
            <person name="Ahrendt S.R."/>
            <person name="Lipzen A."/>
            <person name="Sullivan W."/>
            <person name="Andreopoulos W.B."/>
            <person name="Clum A."/>
            <person name="Lindquist E."/>
            <person name="Daum C."/>
            <person name="Ramamoorthy G.K."/>
            <person name="Gryganskyi A."/>
            <person name="Culley D."/>
            <person name="Magnuson J.K."/>
            <person name="James T.Y."/>
            <person name="O'Malley M.A."/>
            <person name="Stajich J.E."/>
            <person name="Spatafora J.W."/>
            <person name="Visel A."/>
            <person name="Grigoriev I.V."/>
        </authorList>
    </citation>
    <scope>NUCLEOTIDE SEQUENCE [LARGE SCALE GENOMIC DNA]</scope>
    <source>
        <strain evidence="1 2">CBS 115471</strain>
    </source>
</reference>
<dbReference type="STRING" id="1231657.A0A1Y1ZXZ8"/>
<evidence type="ECO:0000313" key="1">
    <source>
        <dbReference type="EMBL" id="ORY14655.1"/>
    </source>
</evidence>
<sequence length="110" mass="12622">MTVWVDESTGTLKPEENSRNGTFRFSFRKNGVTGAWDPNAQTKILSGDSVSLWCHSLNYGWWKNITSPPTDAYRAWWNATQKILVFQTGKVSWDPAWGMSRRFSTLSLCR</sequence>
<dbReference type="EMBL" id="MCFA01000031">
    <property type="protein sequence ID" value="ORY14655.1"/>
    <property type="molecule type" value="Genomic_DNA"/>
</dbReference>
<accession>A0A1Y1ZXZ8</accession>
<dbReference type="Proteomes" id="UP000193144">
    <property type="component" value="Unassembled WGS sequence"/>
</dbReference>
<gene>
    <name evidence="1" type="ORF">BCR34DRAFT_224280</name>
</gene>
<keyword evidence="2" id="KW-1185">Reference proteome</keyword>
<name>A0A1Y1ZXZ8_9PLEO</name>
<proteinExistence type="predicted"/>
<organism evidence="1 2">
    <name type="scientific">Clohesyomyces aquaticus</name>
    <dbReference type="NCBI Taxonomy" id="1231657"/>
    <lineage>
        <taxon>Eukaryota</taxon>
        <taxon>Fungi</taxon>
        <taxon>Dikarya</taxon>
        <taxon>Ascomycota</taxon>
        <taxon>Pezizomycotina</taxon>
        <taxon>Dothideomycetes</taxon>
        <taxon>Pleosporomycetidae</taxon>
        <taxon>Pleosporales</taxon>
        <taxon>Lindgomycetaceae</taxon>
        <taxon>Clohesyomyces</taxon>
    </lineage>
</organism>
<dbReference type="AlphaFoldDB" id="A0A1Y1ZXZ8"/>
<protein>
    <submittedName>
        <fullName evidence="1">Uncharacterized protein</fullName>
    </submittedName>
</protein>
<evidence type="ECO:0000313" key="2">
    <source>
        <dbReference type="Proteomes" id="UP000193144"/>
    </source>
</evidence>